<sequence length="270" mass="30991">MSKIRPGHPLPPETVKRLEAVAKERAQKERNARTEEYRRLAIKEINRFAREHFQYLKDKFDIDELLLSPVHVSVKKPKTYYEAIFEAAALLKNDTYLLDRKVSETIAHVLPEAARRARYAGVLPERVWYSEFSPVLQKRITALLVDFGATDECNTLAKVRDLIRAGRRVDDKSDKATGKDFPQGRFNFNGGGAVHWFGSEVKIQRKGNGGTQYIKVAGKSINLLKTLEDMGVSRDTANRWQANADALTLRRRQHEEQHEENLRNTGSRYD</sequence>
<evidence type="ECO:0000313" key="2">
    <source>
        <dbReference type="EMBL" id="TXC86444.1"/>
    </source>
</evidence>
<dbReference type="Proteomes" id="UP000321776">
    <property type="component" value="Unassembled WGS sequence"/>
</dbReference>
<dbReference type="AlphaFoldDB" id="A0A5C6VNX3"/>
<proteinExistence type="predicted"/>
<feature type="region of interest" description="Disordered" evidence="1">
    <location>
        <begin position="249"/>
        <end position="270"/>
    </location>
</feature>
<dbReference type="EMBL" id="VOQS01000001">
    <property type="protein sequence ID" value="TXC86444.1"/>
    <property type="molecule type" value="Genomic_DNA"/>
</dbReference>
<reference evidence="2 3" key="1">
    <citation type="journal article" date="2018" name="Int. J. Syst. Evol. Microbiol.">
        <title>Paraburkholderia azotifigens sp. nov., a nitrogen-fixing bacterium isolated from paddy soil.</title>
        <authorList>
            <person name="Choi G.M."/>
            <person name="Im W.T."/>
        </authorList>
    </citation>
    <scope>NUCLEOTIDE SEQUENCE [LARGE SCALE GENOMIC DNA]</scope>
    <source>
        <strain evidence="2 3">NF 2-5-3</strain>
    </source>
</reference>
<name>A0A5C6VNX3_9BURK</name>
<dbReference type="RefSeq" id="WP_147233122.1">
    <property type="nucleotide sequence ID" value="NZ_VOQS01000001.1"/>
</dbReference>
<accession>A0A5C6VNX3</accession>
<evidence type="ECO:0000313" key="3">
    <source>
        <dbReference type="Proteomes" id="UP000321776"/>
    </source>
</evidence>
<organism evidence="2 3">
    <name type="scientific">Paraburkholderia azotifigens</name>
    <dbReference type="NCBI Taxonomy" id="2057004"/>
    <lineage>
        <taxon>Bacteria</taxon>
        <taxon>Pseudomonadati</taxon>
        <taxon>Pseudomonadota</taxon>
        <taxon>Betaproteobacteria</taxon>
        <taxon>Burkholderiales</taxon>
        <taxon>Burkholderiaceae</taxon>
        <taxon>Paraburkholderia</taxon>
    </lineage>
</organism>
<evidence type="ECO:0000256" key="1">
    <source>
        <dbReference type="SAM" id="MobiDB-lite"/>
    </source>
</evidence>
<comment type="caution">
    <text evidence="2">The sequence shown here is derived from an EMBL/GenBank/DDBJ whole genome shotgun (WGS) entry which is preliminary data.</text>
</comment>
<feature type="compositionally biased region" description="Basic and acidic residues" evidence="1">
    <location>
        <begin position="253"/>
        <end position="262"/>
    </location>
</feature>
<gene>
    <name evidence="2" type="ORF">FRZ40_01945</name>
</gene>
<protein>
    <submittedName>
        <fullName evidence="2">Uncharacterized protein</fullName>
    </submittedName>
</protein>